<comment type="similarity">
    <text evidence="5">Belongs to the tannase family.</text>
</comment>
<reference evidence="6 7" key="1">
    <citation type="journal article" date="2016" name="Sci. Rep.">
        <title>Penicillium arizonense, a new, genome sequenced fungal species, reveals a high chemical diversity in secreted metabolites.</title>
        <authorList>
            <person name="Grijseels S."/>
            <person name="Nielsen J.C."/>
            <person name="Randelovic M."/>
            <person name="Nielsen J."/>
            <person name="Nielsen K.F."/>
            <person name="Workman M."/>
            <person name="Frisvad J.C."/>
        </authorList>
    </citation>
    <scope>NUCLEOTIDE SEQUENCE [LARGE SCALE GENOMIC DNA]</scope>
    <source>
        <strain evidence="6 7">CBS 141311</strain>
    </source>
</reference>
<gene>
    <name evidence="6" type="ORF">PENARI_c020G07282</name>
</gene>
<comment type="caution">
    <text evidence="6">The sequence shown here is derived from an EMBL/GenBank/DDBJ whole genome shotgun (WGS) entry which is preliminary data.</text>
</comment>
<name>A0A1F5L8L5_PENAI</name>
<dbReference type="EC" id="3.1.1.-" evidence="5"/>
<dbReference type="Pfam" id="PF07519">
    <property type="entry name" value="Tannase"/>
    <property type="match status" value="1"/>
</dbReference>
<keyword evidence="2" id="KW-0732">Signal</keyword>
<accession>A0A1F5L8L5</accession>
<evidence type="ECO:0000313" key="6">
    <source>
        <dbReference type="EMBL" id="OGE49563.1"/>
    </source>
</evidence>
<dbReference type="AlphaFoldDB" id="A0A1F5L8L5"/>
<dbReference type="EMBL" id="LXJU01000020">
    <property type="protein sequence ID" value="OGE49563.1"/>
    <property type="molecule type" value="Genomic_DNA"/>
</dbReference>
<dbReference type="OrthoDB" id="10624912at2759"/>
<dbReference type="PANTHER" id="PTHR33938">
    <property type="entry name" value="FERULOYL ESTERASE B-RELATED"/>
    <property type="match status" value="1"/>
</dbReference>
<evidence type="ECO:0000256" key="1">
    <source>
        <dbReference type="ARBA" id="ARBA00022487"/>
    </source>
</evidence>
<protein>
    <recommendedName>
        <fullName evidence="5">Carboxylic ester hydrolase</fullName>
        <ecNumber evidence="5">3.1.1.-</ecNumber>
    </recommendedName>
</protein>
<dbReference type="InterPro" id="IPR011118">
    <property type="entry name" value="Tannase/feruloyl_esterase"/>
</dbReference>
<dbReference type="RefSeq" id="XP_022485014.1">
    <property type="nucleotide sequence ID" value="XM_022635039.1"/>
</dbReference>
<dbReference type="PANTHER" id="PTHR33938:SF8">
    <property type="entry name" value="CARBOXYLIC ESTER HYDROLASE"/>
    <property type="match status" value="1"/>
</dbReference>
<keyword evidence="4" id="KW-1015">Disulfide bond</keyword>
<keyword evidence="1" id="KW-0719">Serine esterase</keyword>
<proteinExistence type="inferred from homology"/>
<evidence type="ECO:0000256" key="5">
    <source>
        <dbReference type="RuleBase" id="RU361238"/>
    </source>
</evidence>
<organism evidence="6 7">
    <name type="scientific">Penicillium arizonense</name>
    <dbReference type="NCBI Taxonomy" id="1835702"/>
    <lineage>
        <taxon>Eukaryota</taxon>
        <taxon>Fungi</taxon>
        <taxon>Dikarya</taxon>
        <taxon>Ascomycota</taxon>
        <taxon>Pezizomycotina</taxon>
        <taxon>Eurotiomycetes</taxon>
        <taxon>Eurotiomycetidae</taxon>
        <taxon>Eurotiales</taxon>
        <taxon>Aspergillaceae</taxon>
        <taxon>Penicillium</taxon>
    </lineage>
</organism>
<dbReference type="Proteomes" id="UP000177622">
    <property type="component" value="Unassembled WGS sequence"/>
</dbReference>
<dbReference type="GO" id="GO:0052689">
    <property type="term" value="F:carboxylic ester hydrolase activity"/>
    <property type="evidence" value="ECO:0007669"/>
    <property type="project" value="UniProtKB-KW"/>
</dbReference>
<dbReference type="STRING" id="1835702.A0A1F5L8L5"/>
<sequence>MGLSPVKALLVQILKLGKETSRTLVYMIDDQKLQSIYLEAFRETGGKLLPWHGLVDQEIYVQVSQSYYNRVEGKDANVRDFYRVFEVSGVAHCGGGNGLIPGTPSQSWSARLNEVLLQIICHLQLQMASNGEIFVQTRLSSHILVVIIRRSPSNATPLTLEGTRSFNWQVRSSVFCGA</sequence>
<evidence type="ECO:0000313" key="7">
    <source>
        <dbReference type="Proteomes" id="UP000177622"/>
    </source>
</evidence>
<keyword evidence="7" id="KW-1185">Reference proteome</keyword>
<dbReference type="GeneID" id="34579773"/>
<evidence type="ECO:0000256" key="3">
    <source>
        <dbReference type="ARBA" id="ARBA00022801"/>
    </source>
</evidence>
<evidence type="ECO:0000256" key="4">
    <source>
        <dbReference type="ARBA" id="ARBA00023157"/>
    </source>
</evidence>
<keyword evidence="3 5" id="KW-0378">Hydrolase</keyword>
<evidence type="ECO:0000256" key="2">
    <source>
        <dbReference type="ARBA" id="ARBA00022729"/>
    </source>
</evidence>